<dbReference type="AlphaFoldDB" id="A0A420BFL9"/>
<evidence type="ECO:0000313" key="2">
    <source>
        <dbReference type="Proteomes" id="UP000286246"/>
    </source>
</evidence>
<sequence length="318" mass="36365">MLTFLAHSDNFMRYCTYGLTFESLQRLGINMKNRQEDMPVLNKNSAKQCRSPKRIGARKTSEIPASILEQLNKGEIETANLVEWLAVDQAILLNHLLTKHDRTAYLKPILNEINQLKKRTVNTINEAIGIGLLEQITQQNDIVFFQTISLHPADLVRCWAAYTVGKNKDLSISETLDQIQQFAADPHFGVREISWLVVREKISSNLQESISILTEWATNSDENIRRFASEAIRPRGVWCAHIDALKQNPAIALSILEALKSDPSRYVQNSVANWLNDAAKTCPLFVKELCTRWERESKSKETMYIVKRAIRNLNKDNK</sequence>
<dbReference type="SUPFAM" id="SSF48371">
    <property type="entry name" value="ARM repeat"/>
    <property type="match status" value="1"/>
</dbReference>
<dbReference type="InterPro" id="IPR016024">
    <property type="entry name" value="ARM-type_fold"/>
</dbReference>
<comment type="caution">
    <text evidence="1">The sequence shown here is derived from an EMBL/GenBank/DDBJ whole genome shotgun (WGS) entry which is preliminary data.</text>
</comment>
<protein>
    <submittedName>
        <fullName evidence="1">3-methyladenine DNA glycosylase AlkC</fullName>
    </submittedName>
</protein>
<reference evidence="1 2" key="1">
    <citation type="submission" date="2018-09" db="EMBL/GenBank/DDBJ databases">
        <title>Genomic Encyclopedia of Type Strains, Phase III (KMG-III): the genomes of soil and plant-associated and newly described type strains.</title>
        <authorList>
            <person name="Whitman W."/>
        </authorList>
    </citation>
    <scope>NUCLEOTIDE SEQUENCE [LARGE SCALE GENOMIC DNA]</scope>
    <source>
        <strain evidence="1 2">CECT 7938</strain>
    </source>
</reference>
<dbReference type="Gene3D" id="1.25.40.290">
    <property type="entry name" value="ARM repeat domains"/>
    <property type="match status" value="1"/>
</dbReference>
<dbReference type="Proteomes" id="UP000286246">
    <property type="component" value="Unassembled WGS sequence"/>
</dbReference>
<organism evidence="1 2">
    <name type="scientific">Sphingobacterium detergens</name>
    <dbReference type="NCBI Taxonomy" id="1145106"/>
    <lineage>
        <taxon>Bacteria</taxon>
        <taxon>Pseudomonadati</taxon>
        <taxon>Bacteroidota</taxon>
        <taxon>Sphingobacteriia</taxon>
        <taxon>Sphingobacteriales</taxon>
        <taxon>Sphingobacteriaceae</taxon>
        <taxon>Sphingobacterium</taxon>
    </lineage>
</organism>
<accession>A0A420BFL9</accession>
<dbReference type="EMBL" id="RAPY01000001">
    <property type="protein sequence ID" value="RKE55511.1"/>
    <property type="molecule type" value="Genomic_DNA"/>
</dbReference>
<proteinExistence type="predicted"/>
<name>A0A420BFL9_SPHD1</name>
<keyword evidence="2" id="KW-1185">Reference proteome</keyword>
<evidence type="ECO:0000313" key="1">
    <source>
        <dbReference type="EMBL" id="RKE55511.1"/>
    </source>
</evidence>
<gene>
    <name evidence="1" type="ORF">DFQ12_0343</name>
</gene>